<evidence type="ECO:0000256" key="4">
    <source>
        <dbReference type="ARBA" id="ARBA00022684"/>
    </source>
</evidence>
<proteinExistence type="inferred from homology"/>
<comment type="cofactor">
    <cofactor evidence="9">
        <name>Mg(2+)</name>
        <dbReference type="ChEBI" id="CHEBI:18420"/>
    </cofactor>
    <text evidence="9">Binds 1 Mg(2+) ion per subunit.</text>
</comment>
<dbReference type="Pfam" id="PF03917">
    <property type="entry name" value="GSH_synth_ATP"/>
    <property type="match status" value="1"/>
</dbReference>
<dbReference type="InterPro" id="IPR004887">
    <property type="entry name" value="GSH_synth_subst-bd"/>
</dbReference>
<dbReference type="Gene3D" id="3.40.50.1760">
    <property type="entry name" value="Glutathione synthase, substrate-binding domain superfamily, eukaryotic"/>
    <property type="match status" value="1"/>
</dbReference>
<evidence type="ECO:0000313" key="12">
    <source>
        <dbReference type="EMBL" id="GMI35507.1"/>
    </source>
</evidence>
<evidence type="ECO:0000256" key="2">
    <source>
        <dbReference type="ARBA" id="ARBA00010385"/>
    </source>
</evidence>
<keyword evidence="7 9" id="KW-0067">ATP-binding</keyword>
<dbReference type="EMBL" id="BRYB01003374">
    <property type="protein sequence ID" value="GMI35507.1"/>
    <property type="molecule type" value="Genomic_DNA"/>
</dbReference>
<dbReference type="Gene3D" id="3.30.470.20">
    <property type="entry name" value="ATP-grasp fold, B domain"/>
    <property type="match status" value="1"/>
</dbReference>
<dbReference type="Gene3D" id="3.30.1490.50">
    <property type="match status" value="1"/>
</dbReference>
<evidence type="ECO:0000256" key="5">
    <source>
        <dbReference type="ARBA" id="ARBA00022723"/>
    </source>
</evidence>
<accession>A0ABQ6MY95</accession>
<comment type="caution">
    <text evidence="12">The sequence shown here is derived from an EMBL/GenBank/DDBJ whole genome shotgun (WGS) entry which is preliminary data.</text>
</comment>
<dbReference type="InterPro" id="IPR014042">
    <property type="entry name" value="Glutathione_synthase_a-hlx"/>
</dbReference>
<dbReference type="Gene3D" id="1.10.1080.10">
    <property type="entry name" value="Glutathione Synthetase, Chain A, domain 3"/>
    <property type="match status" value="1"/>
</dbReference>
<dbReference type="InterPro" id="IPR016185">
    <property type="entry name" value="PreATP-grasp_dom_sf"/>
</dbReference>
<dbReference type="InterPro" id="IPR005615">
    <property type="entry name" value="Glutathione_synthase"/>
</dbReference>
<comment type="pathway">
    <text evidence="1 9">Sulfur metabolism; glutathione biosynthesis; glutathione from L-cysteine and L-glutamate: step 2/2.</text>
</comment>
<dbReference type="Pfam" id="PF03199">
    <property type="entry name" value="GSH_synthase"/>
    <property type="match status" value="1"/>
</dbReference>
<evidence type="ECO:0000256" key="7">
    <source>
        <dbReference type="ARBA" id="ARBA00022840"/>
    </source>
</evidence>
<comment type="catalytic activity">
    <reaction evidence="9">
        <text>gamma-L-glutamyl-L-cysteine + glycine + ATP = glutathione + ADP + phosphate + H(+)</text>
        <dbReference type="Rhea" id="RHEA:13557"/>
        <dbReference type="ChEBI" id="CHEBI:15378"/>
        <dbReference type="ChEBI" id="CHEBI:30616"/>
        <dbReference type="ChEBI" id="CHEBI:43474"/>
        <dbReference type="ChEBI" id="CHEBI:57305"/>
        <dbReference type="ChEBI" id="CHEBI:57925"/>
        <dbReference type="ChEBI" id="CHEBI:58173"/>
        <dbReference type="ChEBI" id="CHEBI:456216"/>
        <dbReference type="EC" id="6.3.2.3"/>
    </reaction>
</comment>
<keyword evidence="10" id="KW-0732">Signal</keyword>
<name>A0ABQ6MY95_9STRA</name>
<keyword evidence="3 9" id="KW-0436">Ligase</keyword>
<dbReference type="PIRSF" id="PIRSF001558">
    <property type="entry name" value="GSHase"/>
    <property type="match status" value="1"/>
</dbReference>
<keyword evidence="5 9" id="KW-0479">Metal-binding</keyword>
<evidence type="ECO:0000256" key="3">
    <source>
        <dbReference type="ARBA" id="ARBA00022598"/>
    </source>
</evidence>
<evidence type="ECO:0000256" key="8">
    <source>
        <dbReference type="ARBA" id="ARBA00022842"/>
    </source>
</evidence>
<dbReference type="PANTHER" id="PTHR11130">
    <property type="entry name" value="GLUTATHIONE SYNTHETASE"/>
    <property type="match status" value="1"/>
</dbReference>
<keyword evidence="13" id="KW-1185">Reference proteome</keyword>
<evidence type="ECO:0000313" key="13">
    <source>
        <dbReference type="Proteomes" id="UP001165060"/>
    </source>
</evidence>
<keyword evidence="8 9" id="KW-0460">Magnesium</keyword>
<feature type="signal peptide" evidence="10">
    <location>
        <begin position="1"/>
        <end position="19"/>
    </location>
</feature>
<dbReference type="InterPro" id="IPR014049">
    <property type="entry name" value="Glutathione_synthase_N_euk"/>
</dbReference>
<keyword evidence="4 9" id="KW-0317">Glutathione biosynthesis</keyword>
<keyword evidence="6 9" id="KW-0547">Nucleotide-binding</keyword>
<comment type="similarity">
    <text evidence="2 9">Belongs to the eukaryotic GSH synthase family.</text>
</comment>
<dbReference type="InterPro" id="IPR014709">
    <property type="entry name" value="Glutathione_synthase_C_euk"/>
</dbReference>
<dbReference type="SUPFAM" id="SSF52440">
    <property type="entry name" value="PreATP-grasp domain"/>
    <property type="match status" value="1"/>
</dbReference>
<protein>
    <recommendedName>
        <fullName evidence="9">Glutathione synthetase</fullName>
        <shortName evidence="9">GSH-S</shortName>
        <ecNumber evidence="9">6.3.2.3</ecNumber>
    </recommendedName>
</protein>
<dbReference type="InterPro" id="IPR037013">
    <property type="entry name" value="GSH-S_sub-bd_sf"/>
</dbReference>
<feature type="domain" description="Glutathione synthase substrate-binding" evidence="11">
    <location>
        <begin position="205"/>
        <end position="305"/>
    </location>
</feature>
<evidence type="ECO:0000256" key="1">
    <source>
        <dbReference type="ARBA" id="ARBA00004965"/>
    </source>
</evidence>
<dbReference type="Gene3D" id="3.30.1490.80">
    <property type="match status" value="1"/>
</dbReference>
<organism evidence="12 13">
    <name type="scientific">Tetraparma gracilis</name>
    <dbReference type="NCBI Taxonomy" id="2962635"/>
    <lineage>
        <taxon>Eukaryota</taxon>
        <taxon>Sar</taxon>
        <taxon>Stramenopiles</taxon>
        <taxon>Ochrophyta</taxon>
        <taxon>Bolidophyceae</taxon>
        <taxon>Parmales</taxon>
        <taxon>Triparmaceae</taxon>
        <taxon>Tetraparma</taxon>
    </lineage>
</organism>
<dbReference type="Proteomes" id="UP001165060">
    <property type="component" value="Unassembled WGS sequence"/>
</dbReference>
<reference evidence="12 13" key="1">
    <citation type="journal article" date="2023" name="Commun. Biol.">
        <title>Genome analysis of Parmales, the sister group of diatoms, reveals the evolutionary specialization of diatoms from phago-mixotrophs to photoautotrophs.</title>
        <authorList>
            <person name="Ban H."/>
            <person name="Sato S."/>
            <person name="Yoshikawa S."/>
            <person name="Yamada K."/>
            <person name="Nakamura Y."/>
            <person name="Ichinomiya M."/>
            <person name="Sato N."/>
            <person name="Blanc-Mathieu R."/>
            <person name="Endo H."/>
            <person name="Kuwata A."/>
            <person name="Ogata H."/>
        </authorList>
    </citation>
    <scope>NUCLEOTIDE SEQUENCE [LARGE SCALE GENOMIC DNA]</scope>
</reference>
<dbReference type="SUPFAM" id="SSF56059">
    <property type="entry name" value="Glutathione synthetase ATP-binding domain-like"/>
    <property type="match status" value="1"/>
</dbReference>
<gene>
    <name evidence="12" type="ORF">TeGR_g11140</name>
</gene>
<dbReference type="PANTHER" id="PTHR11130:SF0">
    <property type="entry name" value="GLUTATHIONE SYNTHETASE"/>
    <property type="match status" value="1"/>
</dbReference>
<evidence type="ECO:0000256" key="6">
    <source>
        <dbReference type="ARBA" id="ARBA00022741"/>
    </source>
</evidence>
<dbReference type="EC" id="6.3.2.3" evidence="9"/>
<evidence type="ECO:0000259" key="11">
    <source>
        <dbReference type="Pfam" id="PF03199"/>
    </source>
</evidence>
<feature type="chain" id="PRO_5046145778" description="Glutathione synthetase" evidence="10">
    <location>
        <begin position="20"/>
        <end position="469"/>
    </location>
</feature>
<evidence type="ECO:0000256" key="9">
    <source>
        <dbReference type="PIRNR" id="PIRNR001558"/>
    </source>
</evidence>
<sequence>MLLLSLLLGLLSLASPLSASPLSTPHPTLPAALSYAPSLSLLVSPSPHLYAPAPFSLHPHPVPAAAFASLLSDAHLFPRLCRLACSPGGYASFLRPALRGAAAADPGFTGRLLSLADSLPPPPHPPLLLARGDYMFAAAGPKQIELNTIASSFGCLASRVSELHALLAPSLPLPANGALPLLAAALALAAASFSPAPPRSPLPRAVLFVVQPGESNSPDQHLLELALRARGVRALRRTLAQLSELPPEGGDAVLSDGGGAPHVVAVVYYRAGYSPRDYPGEREWRARGALERGSAVKCPDVRGQLFGCKKVQQVLATERLGELVGDEGLRRRLGGYMAGLWALGRGDGDAVAMALENPGGFVMKPQREGGGNNLYGGEMRDALLAMGEGEREAFVLMELVKPEASPCVLVRDGEVRHDGPGVCEVGVFAASLGEEEVEGEGFLVRVKAEGTEEGGVAAGYAFLSSPLPV</sequence>
<evidence type="ECO:0000256" key="10">
    <source>
        <dbReference type="SAM" id="SignalP"/>
    </source>
</evidence>